<reference evidence="1 2" key="1">
    <citation type="submission" date="2020-08" db="EMBL/GenBank/DDBJ databases">
        <title>Genomic Encyclopedia of Type Strains, Phase IV (KMG-IV): sequencing the most valuable type-strain genomes for metagenomic binning, comparative biology and taxonomic classification.</title>
        <authorList>
            <person name="Goeker M."/>
        </authorList>
    </citation>
    <scope>NUCLEOTIDE SEQUENCE [LARGE SCALE GENOMIC DNA]</scope>
    <source>
        <strain evidence="1 2">DSM 45385</strain>
    </source>
</reference>
<organism evidence="1 2">
    <name type="scientific">Nonomuraea endophytica</name>
    <dbReference type="NCBI Taxonomy" id="714136"/>
    <lineage>
        <taxon>Bacteria</taxon>
        <taxon>Bacillati</taxon>
        <taxon>Actinomycetota</taxon>
        <taxon>Actinomycetes</taxon>
        <taxon>Streptosporangiales</taxon>
        <taxon>Streptosporangiaceae</taxon>
        <taxon>Nonomuraea</taxon>
    </lineage>
</organism>
<dbReference type="EMBL" id="JACHIN010000001">
    <property type="protein sequence ID" value="MBB5075477.1"/>
    <property type="molecule type" value="Genomic_DNA"/>
</dbReference>
<proteinExistence type="predicted"/>
<keyword evidence="2" id="KW-1185">Reference proteome</keyword>
<name>A0A7W8EEK1_9ACTN</name>
<evidence type="ECO:0000313" key="2">
    <source>
        <dbReference type="Proteomes" id="UP000568380"/>
    </source>
</evidence>
<dbReference type="AlphaFoldDB" id="A0A7W8EEK1"/>
<accession>A0A7W8EEK1</accession>
<comment type="caution">
    <text evidence="1">The sequence shown here is derived from an EMBL/GenBank/DDBJ whole genome shotgun (WGS) entry which is preliminary data.</text>
</comment>
<dbReference type="Proteomes" id="UP000568380">
    <property type="component" value="Unassembled WGS sequence"/>
</dbReference>
<gene>
    <name evidence="1" type="ORF">HNR40_000923</name>
</gene>
<sequence length="125" mass="13276">MDSESLAAAALLSALSRAAGTLAELRHPFVRSAPFTYLAPPAGAVAGTVFTLPDGREVRFAVSVAVADGVYRVDGEAIVEDEPLVELPRESVPTVEEALVLLDEYTIEVAGSAVRLLDRLLEDLR</sequence>
<dbReference type="RefSeq" id="WP_184958558.1">
    <property type="nucleotide sequence ID" value="NZ_JACHIN010000001.1"/>
</dbReference>
<protein>
    <submittedName>
        <fullName evidence="1">Uncharacterized protein</fullName>
    </submittedName>
</protein>
<evidence type="ECO:0000313" key="1">
    <source>
        <dbReference type="EMBL" id="MBB5075477.1"/>
    </source>
</evidence>